<name>A0A0A2TGQ9_9BACI</name>
<dbReference type="EMBL" id="AVBF01000015">
    <property type="protein sequence ID" value="KGP73301.1"/>
    <property type="molecule type" value="Genomic_DNA"/>
</dbReference>
<dbReference type="STRING" id="1385514.N782_06445"/>
<comment type="caution">
    <text evidence="1">The sequence shown here is derived from an EMBL/GenBank/DDBJ whole genome shotgun (WGS) entry which is preliminary data.</text>
</comment>
<dbReference type="OrthoDB" id="2870746at2"/>
<keyword evidence="2" id="KW-1185">Reference proteome</keyword>
<evidence type="ECO:0000313" key="2">
    <source>
        <dbReference type="Proteomes" id="UP000030147"/>
    </source>
</evidence>
<organism evidence="1 2">
    <name type="scientific">Pontibacillus yanchengensis Y32</name>
    <dbReference type="NCBI Taxonomy" id="1385514"/>
    <lineage>
        <taxon>Bacteria</taxon>
        <taxon>Bacillati</taxon>
        <taxon>Bacillota</taxon>
        <taxon>Bacilli</taxon>
        <taxon>Bacillales</taxon>
        <taxon>Bacillaceae</taxon>
        <taxon>Pontibacillus</taxon>
    </lineage>
</organism>
<reference evidence="1 2" key="1">
    <citation type="journal article" date="2015" name="Stand. Genomic Sci.">
        <title>High quality draft genome sequence of the moderately halophilic bacterium Pontibacillus yanchengensis Y32(T) and comparison among Pontibacillus genomes.</title>
        <authorList>
            <person name="Huang J."/>
            <person name="Qiao Z.X."/>
            <person name="Tang J.W."/>
            <person name="Wang G."/>
        </authorList>
    </citation>
    <scope>NUCLEOTIDE SEQUENCE [LARGE SCALE GENOMIC DNA]</scope>
    <source>
        <strain evidence="1 2">Y32</strain>
    </source>
</reference>
<dbReference type="Proteomes" id="UP000030147">
    <property type="component" value="Unassembled WGS sequence"/>
</dbReference>
<evidence type="ECO:0000313" key="1">
    <source>
        <dbReference type="EMBL" id="KGP73301.1"/>
    </source>
</evidence>
<dbReference type="AlphaFoldDB" id="A0A0A2TGQ9"/>
<proteinExistence type="predicted"/>
<gene>
    <name evidence="1" type="ORF">N782_06445</name>
</gene>
<protein>
    <submittedName>
        <fullName evidence="1">Uncharacterized protein</fullName>
    </submittedName>
</protein>
<sequence>MLIMFTGGFFIGKANGDKASRVIEFGYQHPEQENRIDTKEMYSDIEHQSTIDNIMMILMAKEKITNVQVNSTQPDIYLTVKSPKKYVGLISSSVWFTDEGAIIGPVGEDQNDSYYRINKGEADYIKEKAGYDNYQNSSM</sequence>
<accession>A0A0A2TGQ9</accession>
<dbReference type="eggNOG" id="ENOG5033830">
    <property type="taxonomic scope" value="Bacteria"/>
</dbReference>